<keyword evidence="5" id="KW-1185">Reference proteome</keyword>
<accession>A0A8J3JD00</accession>
<dbReference type="SMART" id="SM00858">
    <property type="entry name" value="SAF"/>
    <property type="match status" value="1"/>
</dbReference>
<dbReference type="RefSeq" id="WP_203746856.1">
    <property type="nucleotide sequence ID" value="NZ_BONF01000017.1"/>
</dbReference>
<feature type="domain" description="SAF" evidence="3">
    <location>
        <begin position="43"/>
        <end position="106"/>
    </location>
</feature>
<gene>
    <name evidence="4" type="ORF">Cba03nite_34350</name>
</gene>
<evidence type="ECO:0000256" key="1">
    <source>
        <dbReference type="SAM" id="MobiDB-lite"/>
    </source>
</evidence>
<dbReference type="Pfam" id="PF08666">
    <property type="entry name" value="SAF"/>
    <property type="match status" value="1"/>
</dbReference>
<evidence type="ECO:0000259" key="3">
    <source>
        <dbReference type="SMART" id="SM00858"/>
    </source>
</evidence>
<name>A0A8J3JD00_9ACTN</name>
<dbReference type="Proteomes" id="UP000601223">
    <property type="component" value="Unassembled WGS sequence"/>
</dbReference>
<sequence>MTHTPPAITPRRLPVAHLLAGLLLIAVCVLLSLQVYGRVDDRTSALAAARDVPAGQELTAADLRQVMVGADGGVHLVPATDLEKVVGRPAAVPLHAGQLLAPSQLGPSTWPPPGRALIAVGVGEAHLPTGVVPGAQVSIIATANAAAGKPPPAAPSASTATPGQPAPPAGPASPVMHVRGTVVAVTTAAEQPGSVVTVLVAAADAPLLGVPRSTDVAVIVWGAA</sequence>
<dbReference type="CDD" id="cd11614">
    <property type="entry name" value="SAF_CpaB_FlgA_like"/>
    <property type="match status" value="1"/>
</dbReference>
<keyword evidence="2" id="KW-0472">Membrane</keyword>
<dbReference type="AlphaFoldDB" id="A0A8J3JD00"/>
<dbReference type="EMBL" id="BONF01000017">
    <property type="protein sequence ID" value="GIF82086.1"/>
    <property type="molecule type" value="Genomic_DNA"/>
</dbReference>
<dbReference type="InterPro" id="IPR013974">
    <property type="entry name" value="SAF"/>
</dbReference>
<reference evidence="4 5" key="1">
    <citation type="submission" date="2021-01" db="EMBL/GenBank/DDBJ databases">
        <title>Whole genome shotgun sequence of Catellatospora bangladeshensis NBRC 107357.</title>
        <authorList>
            <person name="Komaki H."/>
            <person name="Tamura T."/>
        </authorList>
    </citation>
    <scope>NUCLEOTIDE SEQUENCE [LARGE SCALE GENOMIC DNA]</scope>
    <source>
        <strain evidence="4 5">NBRC 107357</strain>
    </source>
</reference>
<organism evidence="4 5">
    <name type="scientific">Catellatospora bangladeshensis</name>
    <dbReference type="NCBI Taxonomy" id="310355"/>
    <lineage>
        <taxon>Bacteria</taxon>
        <taxon>Bacillati</taxon>
        <taxon>Actinomycetota</taxon>
        <taxon>Actinomycetes</taxon>
        <taxon>Micromonosporales</taxon>
        <taxon>Micromonosporaceae</taxon>
        <taxon>Catellatospora</taxon>
    </lineage>
</organism>
<evidence type="ECO:0000313" key="5">
    <source>
        <dbReference type="Proteomes" id="UP000601223"/>
    </source>
</evidence>
<keyword evidence="2" id="KW-1133">Transmembrane helix</keyword>
<feature type="region of interest" description="Disordered" evidence="1">
    <location>
        <begin position="146"/>
        <end position="174"/>
    </location>
</feature>
<proteinExistence type="predicted"/>
<evidence type="ECO:0000313" key="4">
    <source>
        <dbReference type="EMBL" id="GIF82086.1"/>
    </source>
</evidence>
<keyword evidence="2" id="KW-0812">Transmembrane</keyword>
<protein>
    <recommendedName>
        <fullName evidence="3">SAF domain-containing protein</fullName>
    </recommendedName>
</protein>
<comment type="caution">
    <text evidence="4">The sequence shown here is derived from an EMBL/GenBank/DDBJ whole genome shotgun (WGS) entry which is preliminary data.</text>
</comment>
<feature type="transmembrane region" description="Helical" evidence="2">
    <location>
        <begin position="15"/>
        <end position="36"/>
    </location>
</feature>
<evidence type="ECO:0000256" key="2">
    <source>
        <dbReference type="SAM" id="Phobius"/>
    </source>
</evidence>